<evidence type="ECO:0000313" key="2">
    <source>
        <dbReference type="Proteomes" id="UP000596742"/>
    </source>
</evidence>
<accession>A0A8B6G3N1</accession>
<gene>
    <name evidence="1" type="ORF">MGAL_10B073014</name>
</gene>
<evidence type="ECO:0000313" key="1">
    <source>
        <dbReference type="EMBL" id="VDI58135.1"/>
    </source>
</evidence>
<name>A0A8B6G3N1_MYTGA</name>
<proteinExistence type="predicted"/>
<dbReference type="EMBL" id="UYJE01007810">
    <property type="protein sequence ID" value="VDI58135.1"/>
    <property type="molecule type" value="Genomic_DNA"/>
</dbReference>
<keyword evidence="2" id="KW-1185">Reference proteome</keyword>
<sequence>MANYFRLHCMSRRSDFFRCSKTPCQGHQCEGAVCRSNFCGGCNRIWYNNKSGFDVTRKCVLHIVEDARRCGLWTENKANKCGGCNQLWYTPDGNDVTKRCAHHFVMNVKLCGMWTGN</sequence>
<dbReference type="AlphaFoldDB" id="A0A8B6G3N1"/>
<protein>
    <submittedName>
        <fullName evidence="1">Uncharacterized protein</fullName>
    </submittedName>
</protein>
<comment type="caution">
    <text evidence="1">The sequence shown here is derived from an EMBL/GenBank/DDBJ whole genome shotgun (WGS) entry which is preliminary data.</text>
</comment>
<dbReference type="OrthoDB" id="6106480at2759"/>
<dbReference type="Proteomes" id="UP000596742">
    <property type="component" value="Unassembled WGS sequence"/>
</dbReference>
<reference evidence="1" key="1">
    <citation type="submission" date="2018-11" db="EMBL/GenBank/DDBJ databases">
        <authorList>
            <person name="Alioto T."/>
            <person name="Alioto T."/>
        </authorList>
    </citation>
    <scope>NUCLEOTIDE SEQUENCE</scope>
</reference>
<organism evidence="1 2">
    <name type="scientific">Mytilus galloprovincialis</name>
    <name type="common">Mediterranean mussel</name>
    <dbReference type="NCBI Taxonomy" id="29158"/>
    <lineage>
        <taxon>Eukaryota</taxon>
        <taxon>Metazoa</taxon>
        <taxon>Spiralia</taxon>
        <taxon>Lophotrochozoa</taxon>
        <taxon>Mollusca</taxon>
        <taxon>Bivalvia</taxon>
        <taxon>Autobranchia</taxon>
        <taxon>Pteriomorphia</taxon>
        <taxon>Mytilida</taxon>
        <taxon>Mytiloidea</taxon>
        <taxon>Mytilidae</taxon>
        <taxon>Mytilinae</taxon>
        <taxon>Mytilus</taxon>
    </lineage>
</organism>